<feature type="region of interest" description="Disordered" evidence="1">
    <location>
        <begin position="65"/>
        <end position="113"/>
    </location>
</feature>
<gene>
    <name evidence="2" type="ORF">NMOB1V02_LOCUS6704</name>
</gene>
<dbReference type="EMBL" id="CAJPEX010001439">
    <property type="protein sequence ID" value="CAG0919169.1"/>
    <property type="molecule type" value="Genomic_DNA"/>
</dbReference>
<keyword evidence="3" id="KW-1185">Reference proteome</keyword>
<feature type="compositionally biased region" description="Basic and acidic residues" evidence="1">
    <location>
        <begin position="304"/>
        <end position="313"/>
    </location>
</feature>
<sequence length="360" mass="40443">MVIYKFTETGSEQDGISSAVWRELEREIQRREIYERATRRREQEEQKENLRKQFDIMKLLHPLEFSSHNPTEGSRGGFSKGSTHENASVNSTTPFIDPYATGDHRSNAGMNWDATGRLRGSPELTVPQDGCDDWVLAGDAKNCSFTTEKDFCDTTNDTPMSHRKLPAEALAALRVPPPEIHWPQSDAVRHILEEEDEHDAALFALQISHASMDEEALTAERKIVAPIIIGNIETGAQREHYHASDSIQDHHADFIRATNPRATLCPEDPQNRKTVTFTDLGCRTTSAMESLAQNTKTDTSTDTELDRRHGGERNTKAISKKTAAAIENKVLNRIERAVDLGLRIRMLSRVSQIEELANDA</sequence>
<proteinExistence type="predicted"/>
<evidence type="ECO:0000256" key="1">
    <source>
        <dbReference type="SAM" id="MobiDB-lite"/>
    </source>
</evidence>
<name>A0A7R9BP91_9CRUS</name>
<reference evidence="2" key="1">
    <citation type="submission" date="2020-11" db="EMBL/GenBank/DDBJ databases">
        <authorList>
            <person name="Tran Van P."/>
        </authorList>
    </citation>
    <scope>NUCLEOTIDE SEQUENCE</scope>
</reference>
<feature type="compositionally biased region" description="Polar residues" evidence="1">
    <location>
        <begin position="80"/>
        <end position="94"/>
    </location>
</feature>
<evidence type="ECO:0000313" key="2">
    <source>
        <dbReference type="EMBL" id="CAD7279017.1"/>
    </source>
</evidence>
<organism evidence="2">
    <name type="scientific">Notodromas monacha</name>
    <dbReference type="NCBI Taxonomy" id="399045"/>
    <lineage>
        <taxon>Eukaryota</taxon>
        <taxon>Metazoa</taxon>
        <taxon>Ecdysozoa</taxon>
        <taxon>Arthropoda</taxon>
        <taxon>Crustacea</taxon>
        <taxon>Oligostraca</taxon>
        <taxon>Ostracoda</taxon>
        <taxon>Podocopa</taxon>
        <taxon>Podocopida</taxon>
        <taxon>Cypridocopina</taxon>
        <taxon>Cypridoidea</taxon>
        <taxon>Cyprididae</taxon>
        <taxon>Notodromas</taxon>
    </lineage>
</organism>
<dbReference type="Proteomes" id="UP000678499">
    <property type="component" value="Unassembled WGS sequence"/>
</dbReference>
<dbReference type="EMBL" id="OA883476">
    <property type="protein sequence ID" value="CAD7279017.1"/>
    <property type="molecule type" value="Genomic_DNA"/>
</dbReference>
<accession>A0A7R9BP91</accession>
<feature type="compositionally biased region" description="Polar residues" evidence="1">
    <location>
        <begin position="290"/>
        <end position="302"/>
    </location>
</feature>
<feature type="region of interest" description="Disordered" evidence="1">
    <location>
        <begin position="290"/>
        <end position="313"/>
    </location>
</feature>
<protein>
    <submittedName>
        <fullName evidence="2">Uncharacterized protein</fullName>
    </submittedName>
</protein>
<evidence type="ECO:0000313" key="3">
    <source>
        <dbReference type="Proteomes" id="UP000678499"/>
    </source>
</evidence>
<dbReference type="AlphaFoldDB" id="A0A7R9BP91"/>